<evidence type="ECO:0000256" key="1">
    <source>
        <dbReference type="SAM" id="Phobius"/>
    </source>
</evidence>
<keyword evidence="1" id="KW-0812">Transmembrane</keyword>
<keyword evidence="1" id="KW-0472">Membrane</keyword>
<evidence type="ECO:0000313" key="3">
    <source>
        <dbReference type="Proteomes" id="UP000646911"/>
    </source>
</evidence>
<dbReference type="RefSeq" id="WP_186955722.1">
    <property type="nucleotide sequence ID" value="NZ_JACOFX010000015.1"/>
</dbReference>
<gene>
    <name evidence="2" type="ORF">H8L47_21840</name>
</gene>
<keyword evidence="3" id="KW-1185">Reference proteome</keyword>
<reference evidence="2 3" key="1">
    <citation type="submission" date="2020-08" db="EMBL/GenBank/DDBJ databases">
        <title>Novel species isolated from subtropical streams in China.</title>
        <authorList>
            <person name="Lu H."/>
        </authorList>
    </citation>
    <scope>NUCLEOTIDE SEQUENCE [LARGE SCALE GENOMIC DNA]</scope>
    <source>
        <strain evidence="2 3">NL8W</strain>
    </source>
</reference>
<sequence length="84" mass="9147">MNNTNNPILAFVKNLADAFKYVGRHAFTWVMQASWKKLLLTSVLTLIAGGILHLSALANGAVFGAIIVKLFADKDKTETSPQTE</sequence>
<comment type="caution">
    <text evidence="2">The sequence shown here is derived from an EMBL/GenBank/DDBJ whole genome shotgun (WGS) entry which is preliminary data.</text>
</comment>
<keyword evidence="1" id="KW-1133">Transmembrane helix</keyword>
<dbReference type="EMBL" id="JACOFX010000015">
    <property type="protein sequence ID" value="MBC3910210.1"/>
    <property type="molecule type" value="Genomic_DNA"/>
</dbReference>
<accession>A0ABR6ZFS9</accession>
<dbReference type="Proteomes" id="UP000646911">
    <property type="component" value="Unassembled WGS sequence"/>
</dbReference>
<proteinExistence type="predicted"/>
<name>A0ABR6ZFS9_9BURK</name>
<feature type="transmembrane region" description="Helical" evidence="1">
    <location>
        <begin position="38"/>
        <end position="68"/>
    </location>
</feature>
<protein>
    <submittedName>
        <fullName evidence="2">Uncharacterized protein</fullName>
    </submittedName>
</protein>
<organism evidence="2 3">
    <name type="scientific">Undibacterium umbellatum</name>
    <dbReference type="NCBI Taxonomy" id="2762300"/>
    <lineage>
        <taxon>Bacteria</taxon>
        <taxon>Pseudomonadati</taxon>
        <taxon>Pseudomonadota</taxon>
        <taxon>Betaproteobacteria</taxon>
        <taxon>Burkholderiales</taxon>
        <taxon>Oxalobacteraceae</taxon>
        <taxon>Undibacterium</taxon>
    </lineage>
</organism>
<evidence type="ECO:0000313" key="2">
    <source>
        <dbReference type="EMBL" id="MBC3910210.1"/>
    </source>
</evidence>